<dbReference type="Pfam" id="PF15917">
    <property type="entry name" value="Piezo_TM25-28"/>
    <property type="match status" value="1"/>
</dbReference>
<keyword evidence="5" id="KW-1185">Reference proteome</keyword>
<dbReference type="InterPro" id="IPR031805">
    <property type="entry name" value="Piezo_TM25-28"/>
</dbReference>
<feature type="transmembrane region" description="Helical" evidence="2">
    <location>
        <begin position="52"/>
        <end position="76"/>
    </location>
</feature>
<feature type="transmembrane region" description="Helical" evidence="2">
    <location>
        <begin position="766"/>
        <end position="788"/>
    </location>
</feature>
<dbReference type="InterPro" id="IPR056769">
    <property type="entry name" value="Piezo_TM1-24"/>
</dbReference>
<feature type="transmembrane region" description="Helical" evidence="2">
    <location>
        <begin position="198"/>
        <end position="219"/>
    </location>
</feature>
<feature type="transmembrane region" description="Helical" evidence="2">
    <location>
        <begin position="577"/>
        <end position="595"/>
    </location>
</feature>
<evidence type="ECO:0000259" key="4">
    <source>
        <dbReference type="Pfam" id="PF24871"/>
    </source>
</evidence>
<evidence type="ECO:0000256" key="1">
    <source>
        <dbReference type="SAM" id="MobiDB-lite"/>
    </source>
</evidence>
<feature type="transmembrane region" description="Helical" evidence="2">
    <location>
        <begin position="1205"/>
        <end position="1227"/>
    </location>
</feature>
<feature type="transmembrane region" description="Helical" evidence="2">
    <location>
        <begin position="1271"/>
        <end position="1304"/>
    </location>
</feature>
<name>A0A915JZE0_ROMCU</name>
<feature type="transmembrane region" description="Helical" evidence="2">
    <location>
        <begin position="795"/>
        <end position="816"/>
    </location>
</feature>
<sequence length="1429" mass="163683">MREYGSKCYQNLLNDVLYNLMVWCKVKRSGWAITWCMLRYIFAIIFRSVLPAVLLISCAVRPCVISSVYGFLFLLWPFIDNVDEYRTPIEGIPTFEYRVLPSCVPDNPPPLLQPLITMTSQLHNSGLLLHKRTIVYLVITAFISCAATVVQIVFYFSYQVSATDPSSCIATGLNSDVWKTIGLQKLNPKDTLTAARNIAPDLVTLVASILAIVIGFLYIGRNDATDRAENRPNSGETNSVPLPNVGVNETVMDRAIQSPIDMAGHGNTKTETHRTRHFILLLLRLSDILVVVLLALLVAVWPSILSAVYLIHFLVLITWWAIFAPIRRPCFNGFKLSVLFCCALHLTILYWYQLWVQVPYFKNEWRSDLTNSKLLPKLIGLTPFINETICEGFYPLIIERSASWSSYAMVILLVIFYIYCSFQYKITRKYFALEQNGRTGITSKGRTYNGIEINRDDGSSVHEENMGNTVVSKLEVSVSSVRRLLTFLMLLGAEDDEESGHTLDNKSIDQKDKASPNVNNIKNVDNDTWSLRRFLSAAFSPQRGQKHGRFVASAISFGVRHIYGLTLISMMAWAITYHAWLSFIWLMTACLIWLLPDSRKWCLRLSPLFLFYAELLRRLHYNKSIKSLRHRRILVSLQFVYGIRKAIFGTFDENSWPDFIPIGLETPKLAAFFPLIVKHGANETKAVLIVIPIIYTLPFVLTLRLYLRQRQHPQLTNSDPTVYGTFSVMVTEPVIAGSSFLGSLFVKYWIFVVGLVLLLISIRQPVVAYGVCYIAFFVVLITVLQISFRFWRFMLYAYLSILIAFSIAVLLLVYTYQFDKVPDFWEKLTHWPDGKNSSLNVFKDLGLIKYESGSLFITLLTPISFLIVVCLQLKFFHAGFLRITNISALLQSNTPLDAVPDIGQDHHQKSSTTLAKFLRLLKYYFTETSDFIWRLFEIHIPKIVALALLLVALYEVNAVNFLLVVLISVMLPCRRLSMLISVIACLWSACIVLSRMMFQMTFVQMKAAELRPNECETFKNTSMNIGKDSPKWAGFEKTDNIARYLKSYILVFLLLTFQAVVFLRQRYRRVTLSKMTPAWGIVFPEVTRVNADESLTRCAQYLVNYCFYKFGVELTFVVMVIDIAIRLDVVALMYSIWLLFLFSLSRSLLSRFWYIFVLFMAVVLPLQYAICVGLPPAACLLYPWSEFEKINLIHWLYLPNYTPQPNPFVLIGDFFVLLFACCQLYVFRVESVYGANYEGGDNAPIDTSLQNAVPNFINYTKSYLDILKTFIFVYFQWITLTVVFVAGVSGISLFSLGYVLGAFIILWKGNDLYTQPMKSVKLRWYALIFYNVSVIIIKVFLQAIGCSFAKDICAIEPAGRILIQIFTLSCLRGVKQDVEKRCLPSFEEAELIYDALIFGFVAFQLRIFASWYFRHTIVDLNAERILSYR</sequence>
<evidence type="ECO:0000313" key="5">
    <source>
        <dbReference type="Proteomes" id="UP000887565"/>
    </source>
</evidence>
<feature type="transmembrane region" description="Helical" evidence="2">
    <location>
        <begin position="29"/>
        <end position="46"/>
    </location>
</feature>
<feature type="transmembrane region" description="Helical" evidence="2">
    <location>
        <begin position="278"/>
        <end position="301"/>
    </location>
</feature>
<keyword evidence="2" id="KW-0472">Membrane</keyword>
<feature type="transmembrane region" description="Helical" evidence="2">
    <location>
        <begin position="333"/>
        <end position="352"/>
    </location>
</feature>
<dbReference type="PANTHER" id="PTHR47049:SF2">
    <property type="entry name" value="PIEZO-TYPE MECHANOSENSITIVE ION CHANNEL HOMOLOG"/>
    <property type="match status" value="1"/>
</dbReference>
<dbReference type="Pfam" id="PF24871">
    <property type="entry name" value="Piezo_TM1-24"/>
    <property type="match status" value="1"/>
</dbReference>
<protein>
    <submittedName>
        <fullName evidence="6">Piezo domain-containing protein</fullName>
    </submittedName>
</protein>
<feature type="region of interest" description="Disordered" evidence="1">
    <location>
        <begin position="498"/>
        <end position="517"/>
    </location>
</feature>
<feature type="transmembrane region" description="Helical" evidence="2">
    <location>
        <begin position="404"/>
        <end position="422"/>
    </location>
</feature>
<feature type="transmembrane region" description="Helical" evidence="2">
    <location>
        <begin position="976"/>
        <end position="998"/>
    </location>
</feature>
<feature type="compositionally biased region" description="Basic and acidic residues" evidence="1">
    <location>
        <begin position="499"/>
        <end position="514"/>
    </location>
</feature>
<proteinExistence type="predicted"/>
<evidence type="ECO:0000256" key="2">
    <source>
        <dbReference type="SAM" id="Phobius"/>
    </source>
</evidence>
<feature type="transmembrane region" description="Helical" evidence="2">
    <location>
        <begin position="307"/>
        <end position="326"/>
    </location>
</feature>
<feature type="transmembrane region" description="Helical" evidence="2">
    <location>
        <begin position="1152"/>
        <end position="1185"/>
    </location>
</feature>
<feature type="transmembrane region" description="Helical" evidence="2">
    <location>
        <begin position="739"/>
        <end position="760"/>
    </location>
</feature>
<dbReference type="OMA" id="RYCYFLS"/>
<feature type="domain" description="Piezo TM25-28" evidence="3">
    <location>
        <begin position="1245"/>
        <end position="1427"/>
    </location>
</feature>
<feature type="transmembrane region" description="Helical" evidence="2">
    <location>
        <begin position="1391"/>
        <end position="1413"/>
    </location>
</feature>
<evidence type="ECO:0000259" key="3">
    <source>
        <dbReference type="Pfam" id="PF15917"/>
    </source>
</evidence>
<dbReference type="PANTHER" id="PTHR47049">
    <property type="entry name" value="PIEZO-TYPE MECHANOSENSITIVE ION CHANNEL HOMOLOG"/>
    <property type="match status" value="1"/>
</dbReference>
<dbReference type="GO" id="GO:0016020">
    <property type="term" value="C:membrane"/>
    <property type="evidence" value="ECO:0007669"/>
    <property type="project" value="InterPro"/>
</dbReference>
<feature type="transmembrane region" description="Helical" evidence="2">
    <location>
        <begin position="855"/>
        <end position="876"/>
    </location>
</feature>
<feature type="transmembrane region" description="Helical" evidence="2">
    <location>
        <begin position="1047"/>
        <end position="1067"/>
    </location>
</feature>
<dbReference type="InterPro" id="IPR027272">
    <property type="entry name" value="Piezo"/>
</dbReference>
<feature type="transmembrane region" description="Helical" evidence="2">
    <location>
        <begin position="1324"/>
        <end position="1341"/>
    </location>
</feature>
<dbReference type="Proteomes" id="UP000887565">
    <property type="component" value="Unplaced"/>
</dbReference>
<keyword evidence="2" id="KW-1133">Transmembrane helix</keyword>
<feature type="transmembrane region" description="Helical" evidence="2">
    <location>
        <begin position="1114"/>
        <end position="1140"/>
    </location>
</feature>
<dbReference type="GO" id="GO:0008381">
    <property type="term" value="F:mechanosensitive monoatomic ion channel activity"/>
    <property type="evidence" value="ECO:0007669"/>
    <property type="project" value="InterPro"/>
</dbReference>
<keyword evidence="2" id="KW-0812">Transmembrane</keyword>
<accession>A0A915JZE0</accession>
<organism evidence="5 6">
    <name type="scientific">Romanomermis culicivorax</name>
    <name type="common">Nematode worm</name>
    <dbReference type="NCBI Taxonomy" id="13658"/>
    <lineage>
        <taxon>Eukaryota</taxon>
        <taxon>Metazoa</taxon>
        <taxon>Ecdysozoa</taxon>
        <taxon>Nematoda</taxon>
        <taxon>Enoplea</taxon>
        <taxon>Dorylaimia</taxon>
        <taxon>Mermithida</taxon>
        <taxon>Mermithoidea</taxon>
        <taxon>Mermithidae</taxon>
        <taxon>Romanomermis</taxon>
    </lineage>
</organism>
<feature type="domain" description="Piezo TM1-24" evidence="4">
    <location>
        <begin position="130"/>
        <end position="882"/>
    </location>
</feature>
<dbReference type="WBParaSite" id="nRc.2.0.1.t31022-RA">
    <property type="protein sequence ID" value="nRc.2.0.1.t31022-RA"/>
    <property type="gene ID" value="nRc.2.0.1.g31022"/>
</dbReference>
<feature type="transmembrane region" description="Helical" evidence="2">
    <location>
        <begin position="134"/>
        <end position="156"/>
    </location>
</feature>
<evidence type="ECO:0000313" key="6">
    <source>
        <dbReference type="WBParaSite" id="nRc.2.0.1.t31022-RA"/>
    </source>
</evidence>
<feature type="transmembrane region" description="Helical" evidence="2">
    <location>
        <begin position="943"/>
        <end position="970"/>
    </location>
</feature>
<reference evidence="6" key="1">
    <citation type="submission" date="2022-11" db="UniProtKB">
        <authorList>
            <consortium name="WormBaseParasite"/>
        </authorList>
    </citation>
    <scope>IDENTIFICATION</scope>
</reference>
<feature type="transmembrane region" description="Helical" evidence="2">
    <location>
        <begin position="686"/>
        <end position="707"/>
    </location>
</feature>